<dbReference type="PANTHER" id="PTHR33121">
    <property type="entry name" value="CYCLIC DI-GMP PHOSPHODIESTERASE PDEF"/>
    <property type="match status" value="1"/>
</dbReference>
<keyword evidence="3" id="KW-1185">Reference proteome</keyword>
<accession>A0A147KAE6</accession>
<dbReference type="InterPro" id="IPR050706">
    <property type="entry name" value="Cyclic-di-GMP_PDE-like"/>
</dbReference>
<dbReference type="Pfam" id="PF00563">
    <property type="entry name" value="EAL"/>
    <property type="match status" value="1"/>
</dbReference>
<dbReference type="InterPro" id="IPR001633">
    <property type="entry name" value="EAL_dom"/>
</dbReference>
<dbReference type="PATRIC" id="fig|1150625.3.peg.1046"/>
<dbReference type="STRING" id="1150625.Q75_04980"/>
<organism evidence="2 3">
    <name type="scientific">Bacillus coahuilensis p1.1.43</name>
    <dbReference type="NCBI Taxonomy" id="1150625"/>
    <lineage>
        <taxon>Bacteria</taxon>
        <taxon>Bacillati</taxon>
        <taxon>Bacillota</taxon>
        <taxon>Bacilli</taxon>
        <taxon>Bacillales</taxon>
        <taxon>Bacillaceae</taxon>
        <taxon>Bacillus</taxon>
    </lineage>
</organism>
<dbReference type="PROSITE" id="PS50883">
    <property type="entry name" value="EAL"/>
    <property type="match status" value="1"/>
</dbReference>
<dbReference type="Proteomes" id="UP000074108">
    <property type="component" value="Unassembled WGS sequence"/>
</dbReference>
<dbReference type="GO" id="GO:0071111">
    <property type="term" value="F:cyclic-guanylate-specific phosphodiesterase activity"/>
    <property type="evidence" value="ECO:0007669"/>
    <property type="project" value="InterPro"/>
</dbReference>
<protein>
    <submittedName>
        <fullName evidence="2">Diguanylate phosphodiesterase</fullName>
    </submittedName>
</protein>
<evidence type="ECO:0000313" key="2">
    <source>
        <dbReference type="EMBL" id="KUP07675.1"/>
    </source>
</evidence>
<comment type="caution">
    <text evidence="2">The sequence shown here is derived from an EMBL/GenBank/DDBJ whole genome shotgun (WGS) entry which is preliminary data.</text>
</comment>
<evidence type="ECO:0000259" key="1">
    <source>
        <dbReference type="PROSITE" id="PS50883"/>
    </source>
</evidence>
<reference evidence="2 3" key="1">
    <citation type="journal article" date="2016" name="Front. Microbiol.">
        <title>Microevolution Analysis of Bacillus coahuilensis Unveils Differences in Phosphorus Acquisition Strategies and Their Regulation.</title>
        <authorList>
            <person name="Gomez-Lunar Z."/>
            <person name="Hernandez-Gonzalez I."/>
            <person name="Rodriguez-Torres M.D."/>
            <person name="Souza V."/>
            <person name="Olmedo-Alvarez G."/>
        </authorList>
    </citation>
    <scope>NUCLEOTIDE SEQUENCE [LARGE SCALE GENOMIC DNA]</scope>
    <source>
        <strain evidence="3">p1.1.43</strain>
    </source>
</reference>
<dbReference type="PANTHER" id="PTHR33121:SF76">
    <property type="entry name" value="SIGNALING PROTEIN"/>
    <property type="match status" value="1"/>
</dbReference>
<dbReference type="Gene3D" id="3.20.20.450">
    <property type="entry name" value="EAL domain"/>
    <property type="match status" value="1"/>
</dbReference>
<dbReference type="AlphaFoldDB" id="A0A147KAE6"/>
<dbReference type="SMART" id="SM00052">
    <property type="entry name" value="EAL"/>
    <property type="match status" value="1"/>
</dbReference>
<dbReference type="InterPro" id="IPR035919">
    <property type="entry name" value="EAL_sf"/>
</dbReference>
<dbReference type="EMBL" id="LDYG01000021">
    <property type="protein sequence ID" value="KUP07675.1"/>
    <property type="molecule type" value="Genomic_DNA"/>
</dbReference>
<gene>
    <name evidence="2" type="ORF">Q75_04980</name>
</gene>
<dbReference type="CDD" id="cd01948">
    <property type="entry name" value="EAL"/>
    <property type="match status" value="1"/>
</dbReference>
<sequence>MQSCIHCSLTISLPESGYMIMDEYKQNDHNRILTKESQSTIAYQSITQLKDIIKVALDKNIETVTIQKHRNESPHTYSTKQLALYIQHFEELQMIQSEELVSYVQPILKLETNELFGYESLLRSNNPAISFNPGRLFEVANTLGLHSFLDKKARELAIKARKNQIPKGVKSFINFLPSTIYNPEFCLMHTFQVVEKYQIDPNDLVFEVVETENIKDVNHLKLVLDTYRREGMKVALDDVGSGFSTIEMLTLLQPDIVKVDRHYISHCDKDDNKQQFLKQVIERANLLGITTLAEGIERKEEVEVLKQLGFHLGQGYFFGKPSPKVENFQMA</sequence>
<name>A0A147KAE6_9BACI</name>
<evidence type="ECO:0000313" key="3">
    <source>
        <dbReference type="Proteomes" id="UP000074108"/>
    </source>
</evidence>
<dbReference type="SUPFAM" id="SSF141868">
    <property type="entry name" value="EAL domain-like"/>
    <property type="match status" value="1"/>
</dbReference>
<proteinExistence type="predicted"/>
<feature type="domain" description="EAL" evidence="1">
    <location>
        <begin position="81"/>
        <end position="331"/>
    </location>
</feature>